<gene>
    <name evidence="1" type="ORF">Gotri_024883</name>
</gene>
<comment type="caution">
    <text evidence="1">The sequence shown here is derived from an EMBL/GenBank/DDBJ whole genome shotgun (WGS) entry which is preliminary data.</text>
</comment>
<evidence type="ECO:0000313" key="2">
    <source>
        <dbReference type="Proteomes" id="UP000593568"/>
    </source>
</evidence>
<organism evidence="1 2">
    <name type="scientific">Gossypium trilobum</name>
    <dbReference type="NCBI Taxonomy" id="34281"/>
    <lineage>
        <taxon>Eukaryota</taxon>
        <taxon>Viridiplantae</taxon>
        <taxon>Streptophyta</taxon>
        <taxon>Embryophyta</taxon>
        <taxon>Tracheophyta</taxon>
        <taxon>Spermatophyta</taxon>
        <taxon>Magnoliopsida</taxon>
        <taxon>eudicotyledons</taxon>
        <taxon>Gunneridae</taxon>
        <taxon>Pentapetalae</taxon>
        <taxon>rosids</taxon>
        <taxon>malvids</taxon>
        <taxon>Malvales</taxon>
        <taxon>Malvaceae</taxon>
        <taxon>Malvoideae</taxon>
        <taxon>Gossypium</taxon>
    </lineage>
</organism>
<protein>
    <submittedName>
        <fullName evidence="1">Uncharacterized protein</fullName>
    </submittedName>
</protein>
<evidence type="ECO:0000313" key="1">
    <source>
        <dbReference type="EMBL" id="MBA0787246.1"/>
    </source>
</evidence>
<dbReference type="EMBL" id="JABEZW010225562">
    <property type="protein sequence ID" value="MBA0787246.1"/>
    <property type="molecule type" value="Genomic_DNA"/>
</dbReference>
<sequence length="25" mass="3152">MMMKSLFMRMMFKSIWMGSTLIFRF</sequence>
<dbReference type="Proteomes" id="UP000593568">
    <property type="component" value="Unassembled WGS sequence"/>
</dbReference>
<dbReference type="AlphaFoldDB" id="A0A7J9FPH6"/>
<proteinExistence type="predicted"/>
<reference evidence="1 2" key="1">
    <citation type="journal article" date="2019" name="Genome Biol. Evol.">
        <title>Insights into the evolution of the New World diploid cottons (Gossypium, subgenus Houzingenia) based on genome sequencing.</title>
        <authorList>
            <person name="Grover C.E."/>
            <person name="Arick M.A. 2nd"/>
            <person name="Thrash A."/>
            <person name="Conover J.L."/>
            <person name="Sanders W.S."/>
            <person name="Peterson D.G."/>
            <person name="Frelichowski J.E."/>
            <person name="Scheffler J.A."/>
            <person name="Scheffler B.E."/>
            <person name="Wendel J.F."/>
        </authorList>
    </citation>
    <scope>NUCLEOTIDE SEQUENCE [LARGE SCALE GENOMIC DNA]</scope>
    <source>
        <strain evidence="1">8</strain>
        <tissue evidence="1">Leaf</tissue>
    </source>
</reference>
<accession>A0A7J9FPH6</accession>
<name>A0A7J9FPH6_9ROSI</name>
<keyword evidence="2" id="KW-1185">Reference proteome</keyword>